<dbReference type="AlphaFoldDB" id="A0A0D0EN79"/>
<organism evidence="1 3">
    <name type="scientific">Flavobacterium hibernum</name>
    <dbReference type="NCBI Taxonomy" id="37752"/>
    <lineage>
        <taxon>Bacteria</taxon>
        <taxon>Pseudomonadati</taxon>
        <taxon>Bacteroidota</taxon>
        <taxon>Flavobacteriia</taxon>
        <taxon>Flavobacteriales</taxon>
        <taxon>Flavobacteriaceae</taxon>
        <taxon>Flavobacterium</taxon>
    </lineage>
</organism>
<protein>
    <recommendedName>
        <fullName evidence="5">Lipoprotein</fullName>
    </recommendedName>
</protein>
<reference evidence="2 4" key="2">
    <citation type="submission" date="2016-11" db="EMBL/GenBank/DDBJ databases">
        <title>Whole genomes of Flavobacteriaceae.</title>
        <authorList>
            <person name="Stine C."/>
            <person name="Li C."/>
            <person name="Tadesse D."/>
        </authorList>
    </citation>
    <scope>NUCLEOTIDE SEQUENCE [LARGE SCALE GENOMIC DNA]</scope>
    <source>
        <strain evidence="2 4">ATCC 51468</strain>
    </source>
</reference>
<dbReference type="RefSeq" id="WP_041516045.1">
    <property type="nucleotide sequence ID" value="NZ_JPRK01000003.1"/>
</dbReference>
<reference evidence="1 3" key="1">
    <citation type="submission" date="2015-01" db="EMBL/GenBank/DDBJ databases">
        <title>Genome of Flavobacterium hibernum DSM 12611.</title>
        <authorList>
            <person name="Stropko S.J."/>
            <person name="Pipes S.E."/>
            <person name="Newman J.D."/>
        </authorList>
    </citation>
    <scope>NUCLEOTIDE SEQUENCE [LARGE SCALE GENOMIC DNA]</scope>
    <source>
        <strain evidence="1 3">DSM 12611</strain>
    </source>
</reference>
<gene>
    <name evidence="2" type="ORF">B0A73_10275</name>
    <name evidence="1" type="ORF">IW18_02715</name>
</gene>
<dbReference type="OrthoDB" id="1364664at2"/>
<evidence type="ECO:0000313" key="2">
    <source>
        <dbReference type="EMBL" id="OXA88151.1"/>
    </source>
</evidence>
<evidence type="ECO:0000313" key="3">
    <source>
        <dbReference type="Proteomes" id="UP000032061"/>
    </source>
</evidence>
<dbReference type="PROSITE" id="PS51257">
    <property type="entry name" value="PROKAR_LIPOPROTEIN"/>
    <property type="match status" value="1"/>
</dbReference>
<evidence type="ECO:0008006" key="5">
    <source>
        <dbReference type="Google" id="ProtNLM"/>
    </source>
</evidence>
<dbReference type="EMBL" id="MUGX01000011">
    <property type="protein sequence ID" value="OXA88151.1"/>
    <property type="molecule type" value="Genomic_DNA"/>
</dbReference>
<dbReference type="Proteomes" id="UP000032061">
    <property type="component" value="Unassembled WGS sequence"/>
</dbReference>
<evidence type="ECO:0000313" key="4">
    <source>
        <dbReference type="Proteomes" id="UP000198302"/>
    </source>
</evidence>
<keyword evidence="4" id="KW-1185">Reference proteome</keyword>
<sequence length="139" mass="15800">MDNKISHSLKSFQRYLFVFAAFLVMFLSSCSVKASIKTLAGFPPKTEQGIPKGNHNLSVNTFEKCSQIDFVDSQIDHKSSYSPHDLLPVILLAVTTIFFFGIRQERKETKHPLYGGSGKIRNSISIFLEYRKLLIHFSL</sequence>
<dbReference type="EMBL" id="JPRK01000003">
    <property type="protein sequence ID" value="KIO54380.1"/>
    <property type="molecule type" value="Genomic_DNA"/>
</dbReference>
<name>A0A0D0EN79_9FLAO</name>
<proteinExistence type="predicted"/>
<comment type="caution">
    <text evidence="1">The sequence shown here is derived from an EMBL/GenBank/DDBJ whole genome shotgun (WGS) entry which is preliminary data.</text>
</comment>
<dbReference type="STRING" id="37752.IW18_02715"/>
<accession>A0A0D0EN79</accession>
<dbReference type="Proteomes" id="UP000198302">
    <property type="component" value="Unassembled WGS sequence"/>
</dbReference>
<evidence type="ECO:0000313" key="1">
    <source>
        <dbReference type="EMBL" id="KIO54380.1"/>
    </source>
</evidence>